<evidence type="ECO:0000313" key="2">
    <source>
        <dbReference type="Proteomes" id="UP000231094"/>
    </source>
</evidence>
<dbReference type="Proteomes" id="UP000231094">
    <property type="component" value="Unassembled WGS sequence"/>
</dbReference>
<gene>
    <name evidence="1" type="ORF">BHC47_05385</name>
</gene>
<protein>
    <submittedName>
        <fullName evidence="1">Uncharacterized protein</fullName>
    </submittedName>
</protein>
<comment type="caution">
    <text evidence="1">The sequence shown here is derived from an EMBL/GenBank/DDBJ whole genome shotgun (WGS) entry which is preliminary data.</text>
</comment>
<evidence type="ECO:0000313" key="1">
    <source>
        <dbReference type="EMBL" id="PIT61929.1"/>
    </source>
</evidence>
<dbReference type="RefSeq" id="WP_078474200.1">
    <property type="nucleotide sequence ID" value="NZ_CP132374.1"/>
</dbReference>
<organism evidence="1 2">
    <name type="scientific">Snodgrassella alvi</name>
    <dbReference type="NCBI Taxonomy" id="1196083"/>
    <lineage>
        <taxon>Bacteria</taxon>
        <taxon>Pseudomonadati</taxon>
        <taxon>Pseudomonadota</taxon>
        <taxon>Betaproteobacteria</taxon>
        <taxon>Neisseriales</taxon>
        <taxon>Neisseriaceae</taxon>
        <taxon>Snodgrassella</taxon>
    </lineage>
</organism>
<name>A0A2N9Y392_9NEIS</name>
<dbReference type="EMBL" id="MEIV01000053">
    <property type="protein sequence ID" value="PIT61929.1"/>
    <property type="molecule type" value="Genomic_DNA"/>
</dbReference>
<proteinExistence type="predicted"/>
<reference evidence="1 2" key="1">
    <citation type="journal article" date="2017" name="MBio">
        <title>Type VI secretion-mediated competition in the bee gut microbiome.</title>
        <authorList>
            <person name="Steele M.I."/>
            <person name="Kwong W.K."/>
            <person name="Powell J.E."/>
            <person name="Whiteley M."/>
            <person name="Moran N.A."/>
        </authorList>
    </citation>
    <scope>NUCLEOTIDE SEQUENCE [LARGE SCALE GENOMIC DNA]</scope>
    <source>
        <strain evidence="1 2">PEB0171</strain>
    </source>
</reference>
<sequence length="134" mass="16464">MRVTLYEKVEDYKIRDIDLYTTVYDNNDKYLDREDEFEEFNRLCNVDDCSPTIYETVEDFQLLMKDIEKVLKEAYLNNDNKMCNHLKEIFVLCKMCLWNYDRYFLKFSPWGQNYDYYPSIIPEKYRLSISDIDD</sequence>
<dbReference type="AlphaFoldDB" id="A0A2N9Y392"/>
<accession>A0A2N9Y392</accession>